<dbReference type="RefSeq" id="WP_093661193.1">
    <property type="nucleotide sequence ID" value="NZ_FNHI01000028.1"/>
</dbReference>
<organism evidence="2 3">
    <name type="scientific">Streptomyces wuyuanensis</name>
    <dbReference type="NCBI Taxonomy" id="1196353"/>
    <lineage>
        <taxon>Bacteria</taxon>
        <taxon>Bacillati</taxon>
        <taxon>Actinomycetota</taxon>
        <taxon>Actinomycetes</taxon>
        <taxon>Kitasatosporales</taxon>
        <taxon>Streptomycetaceae</taxon>
        <taxon>Streptomyces</taxon>
    </lineage>
</organism>
<dbReference type="STRING" id="1196353.SAMN05444921_128107"/>
<keyword evidence="3" id="KW-1185">Reference proteome</keyword>
<reference evidence="3" key="1">
    <citation type="submission" date="2016-10" db="EMBL/GenBank/DDBJ databases">
        <authorList>
            <person name="Varghese N."/>
            <person name="Submissions S."/>
        </authorList>
    </citation>
    <scope>NUCLEOTIDE SEQUENCE [LARGE SCALE GENOMIC DNA]</scope>
    <source>
        <strain evidence="3">CGMCC 4.7042</strain>
    </source>
</reference>
<keyword evidence="1" id="KW-0812">Transmembrane</keyword>
<evidence type="ECO:0008006" key="4">
    <source>
        <dbReference type="Google" id="ProtNLM"/>
    </source>
</evidence>
<protein>
    <recommendedName>
        <fullName evidence="4">ABC-2 family transporter protein</fullName>
    </recommendedName>
</protein>
<name>A0A1H0BYP8_9ACTN</name>
<evidence type="ECO:0000313" key="3">
    <source>
        <dbReference type="Proteomes" id="UP000199063"/>
    </source>
</evidence>
<feature type="transmembrane region" description="Helical" evidence="1">
    <location>
        <begin position="154"/>
        <end position="174"/>
    </location>
</feature>
<gene>
    <name evidence="2" type="ORF">SAMN05444921_128107</name>
</gene>
<feature type="transmembrane region" description="Helical" evidence="1">
    <location>
        <begin position="69"/>
        <end position="88"/>
    </location>
</feature>
<evidence type="ECO:0000256" key="1">
    <source>
        <dbReference type="SAM" id="Phobius"/>
    </source>
</evidence>
<dbReference type="AlphaFoldDB" id="A0A1H0BYP8"/>
<dbReference type="EMBL" id="FNHI01000028">
    <property type="protein sequence ID" value="SDN50753.1"/>
    <property type="molecule type" value="Genomic_DNA"/>
</dbReference>
<feature type="transmembrane region" description="Helical" evidence="1">
    <location>
        <begin position="21"/>
        <end position="44"/>
    </location>
</feature>
<proteinExistence type="predicted"/>
<keyword evidence="1" id="KW-1133">Transmembrane helix</keyword>
<keyword evidence="1" id="KW-0472">Membrane</keyword>
<feature type="transmembrane region" description="Helical" evidence="1">
    <location>
        <begin position="270"/>
        <end position="292"/>
    </location>
</feature>
<dbReference type="GeneID" id="40833644"/>
<feature type="transmembrane region" description="Helical" evidence="1">
    <location>
        <begin position="181"/>
        <end position="202"/>
    </location>
</feature>
<dbReference type="OrthoDB" id="3579673at2"/>
<evidence type="ECO:0000313" key="2">
    <source>
        <dbReference type="EMBL" id="SDN50753.1"/>
    </source>
</evidence>
<accession>A0A1H0BYP8</accession>
<sequence length="300" mass="31401">MSAPTSPLTGTLRVLVRQHRSALRTLLALFALGCGGLAAARLWFTSGHGRPGAFGPEDLLLGALDRGSTLLVLAPLLIAAYVAGPLFARETETGTHQVAWTQSVSPLRWTATKLVLAATAVAAASAAFVAVFRWSRAPVSGNAFLPLWSGPVYTAYGTTATAYALLAVGVGALTGLLVHRALAAMGVAGLVTGTVMIVLGTVRHTLWPTETITGRPLPHPRDTWWVEAGSLGPTGERTSSVMCPGYWDPCDGGGTGVTDFARTHPPSHFWPIQLVETGIVLALAAAATYAALRVLRRRHG</sequence>
<feature type="transmembrane region" description="Helical" evidence="1">
    <location>
        <begin position="114"/>
        <end position="134"/>
    </location>
</feature>
<dbReference type="Proteomes" id="UP000199063">
    <property type="component" value="Unassembled WGS sequence"/>
</dbReference>